<protein>
    <submittedName>
        <fullName evidence="1">Uncharacterized protein</fullName>
    </submittedName>
</protein>
<reference evidence="1 2" key="1">
    <citation type="journal article" date="2024" name="J. Plant Pathol.">
        <title>Sequence and assembly of the genome of Seiridium unicorne, isolate CBS 538.82, causal agent of cypress canker disease.</title>
        <authorList>
            <person name="Scali E."/>
            <person name="Rocca G.D."/>
            <person name="Danti R."/>
            <person name="Garbelotto M."/>
            <person name="Barberini S."/>
            <person name="Baroncelli R."/>
            <person name="Emiliani G."/>
        </authorList>
    </citation>
    <scope>NUCLEOTIDE SEQUENCE [LARGE SCALE GENOMIC DNA]</scope>
    <source>
        <strain evidence="1 2">BM-138-508</strain>
    </source>
</reference>
<comment type="caution">
    <text evidence="1">The sequence shown here is derived from an EMBL/GenBank/DDBJ whole genome shotgun (WGS) entry which is preliminary data.</text>
</comment>
<sequence>MANPAGLPSRYEIRTLGPEHVDWAKAIVIHSNVFVSPVWPAIYPEKKTTRAYAGYKAADYLVEHQINSGLSLGLFDREYVYKRPESKATSGKLWWDLSDESPDGDKLLEQMDFPLLSVALAYDGINHLELPKLMPLLAVLPTFGTVYRVLGERDPRDPKSWEATEPGQVLMRNATATKVGEEGHGFMKTMARHMMRKAADEGFRGIQIECAHDAVIHVWSNPPGPFKGHRISEMNCWEYEEKAEDGTTSHPMRPSKQDLVKIYVDLKPE</sequence>
<proteinExistence type="predicted"/>
<dbReference type="EMBL" id="JARVKF010000385">
    <property type="protein sequence ID" value="KAK9418390.1"/>
    <property type="molecule type" value="Genomic_DNA"/>
</dbReference>
<evidence type="ECO:0000313" key="1">
    <source>
        <dbReference type="EMBL" id="KAK9418390.1"/>
    </source>
</evidence>
<evidence type="ECO:0000313" key="2">
    <source>
        <dbReference type="Proteomes" id="UP001408356"/>
    </source>
</evidence>
<name>A0ABR2UUQ1_9PEZI</name>
<gene>
    <name evidence="1" type="ORF">SUNI508_08117</name>
</gene>
<organism evidence="1 2">
    <name type="scientific">Seiridium unicorne</name>
    <dbReference type="NCBI Taxonomy" id="138068"/>
    <lineage>
        <taxon>Eukaryota</taxon>
        <taxon>Fungi</taxon>
        <taxon>Dikarya</taxon>
        <taxon>Ascomycota</taxon>
        <taxon>Pezizomycotina</taxon>
        <taxon>Sordariomycetes</taxon>
        <taxon>Xylariomycetidae</taxon>
        <taxon>Amphisphaeriales</taxon>
        <taxon>Sporocadaceae</taxon>
        <taxon>Seiridium</taxon>
    </lineage>
</organism>
<accession>A0ABR2UUQ1</accession>
<keyword evidence="2" id="KW-1185">Reference proteome</keyword>
<dbReference type="Proteomes" id="UP001408356">
    <property type="component" value="Unassembled WGS sequence"/>
</dbReference>